<dbReference type="Proteomes" id="UP000664779">
    <property type="component" value="Unassembled WGS sequence"/>
</dbReference>
<gene>
    <name evidence="1" type="ORF">J0X15_07190</name>
</gene>
<dbReference type="PANTHER" id="PTHR47623:SF1">
    <property type="entry name" value="OS09G0287300 PROTEIN"/>
    <property type="match status" value="1"/>
</dbReference>
<dbReference type="InterPro" id="IPR013078">
    <property type="entry name" value="His_Pase_superF_clade-1"/>
</dbReference>
<accession>A0A939ELW0</accession>
<evidence type="ECO:0000313" key="2">
    <source>
        <dbReference type="Proteomes" id="UP000664779"/>
    </source>
</evidence>
<name>A0A939ELW0_9HYPH</name>
<dbReference type="AlphaFoldDB" id="A0A939ELW0"/>
<organism evidence="1 2">
    <name type="scientific">Roseibium limicola</name>
    <dbReference type="NCBI Taxonomy" id="2816037"/>
    <lineage>
        <taxon>Bacteria</taxon>
        <taxon>Pseudomonadati</taxon>
        <taxon>Pseudomonadota</taxon>
        <taxon>Alphaproteobacteria</taxon>
        <taxon>Hyphomicrobiales</taxon>
        <taxon>Stappiaceae</taxon>
        <taxon>Roseibium</taxon>
    </lineage>
</organism>
<dbReference type="SUPFAM" id="SSF53254">
    <property type="entry name" value="Phosphoglycerate mutase-like"/>
    <property type="match status" value="1"/>
</dbReference>
<dbReference type="PANTHER" id="PTHR47623">
    <property type="entry name" value="OS09G0287300 PROTEIN"/>
    <property type="match status" value="1"/>
</dbReference>
<protein>
    <submittedName>
        <fullName evidence="1">Histidine phosphatase family protein</fullName>
    </submittedName>
</protein>
<dbReference type="RefSeq" id="WP_206939217.1">
    <property type="nucleotide sequence ID" value="NZ_JAFLNF010000002.1"/>
</dbReference>
<dbReference type="Pfam" id="PF00300">
    <property type="entry name" value="His_Phos_1"/>
    <property type="match status" value="1"/>
</dbReference>
<dbReference type="CDD" id="cd07067">
    <property type="entry name" value="HP_PGM_like"/>
    <property type="match status" value="1"/>
</dbReference>
<sequence length="175" mass="19678">MLRLLLLRHAKSDWSNPALDDFDRPLNRRGEKVTEVMAEYINETCPPPDLILCSTSVRTRQTLKGLLDHIAVDTDIQLRGELYEDSEEDYLPLLQNLDSVAETVLLIGHNPATEDTASRLYGTGSQVAFADLSEKYPTGALTVLTFPISRWTDLREGSGTLERFIKPRDLMDATD</sequence>
<keyword evidence="2" id="KW-1185">Reference proteome</keyword>
<proteinExistence type="predicted"/>
<dbReference type="EMBL" id="JAFLNF010000002">
    <property type="protein sequence ID" value="MBO0344996.1"/>
    <property type="molecule type" value="Genomic_DNA"/>
</dbReference>
<reference evidence="1" key="1">
    <citation type="submission" date="2021-03" db="EMBL/GenBank/DDBJ databases">
        <title>Roseibium sp. CAU 1637 isolated from Incheon.</title>
        <authorList>
            <person name="Kim W."/>
        </authorList>
    </citation>
    <scope>NUCLEOTIDE SEQUENCE</scope>
    <source>
        <strain evidence="1">CAU 1637</strain>
    </source>
</reference>
<evidence type="ECO:0000313" key="1">
    <source>
        <dbReference type="EMBL" id="MBO0344996.1"/>
    </source>
</evidence>
<comment type="caution">
    <text evidence="1">The sequence shown here is derived from an EMBL/GenBank/DDBJ whole genome shotgun (WGS) entry which is preliminary data.</text>
</comment>
<dbReference type="InterPro" id="IPR029033">
    <property type="entry name" value="His_PPase_superfam"/>
</dbReference>
<dbReference type="Gene3D" id="3.40.50.1240">
    <property type="entry name" value="Phosphoglycerate mutase-like"/>
    <property type="match status" value="1"/>
</dbReference>